<dbReference type="PANTHER" id="PTHR24353:SF37">
    <property type="entry name" value="CAMP-DEPENDENT PROTEIN KINASE CATALYTIC SUBUNIT PRKX"/>
    <property type="match status" value="1"/>
</dbReference>
<keyword evidence="1" id="KW-0723">Serine/threonine-protein kinase</keyword>
<feature type="non-terminal residue" evidence="7">
    <location>
        <position position="1"/>
    </location>
</feature>
<evidence type="ECO:0000313" key="8">
    <source>
        <dbReference type="Proteomes" id="UP001642540"/>
    </source>
</evidence>
<proteinExistence type="predicted"/>
<dbReference type="SUPFAM" id="SSF56112">
    <property type="entry name" value="Protein kinase-like (PK-like)"/>
    <property type="match status" value="1"/>
</dbReference>
<gene>
    <name evidence="7" type="ORF">ODALV1_LOCUS21724</name>
</gene>
<dbReference type="InterPro" id="IPR011009">
    <property type="entry name" value="Kinase-like_dom_sf"/>
</dbReference>
<evidence type="ECO:0000256" key="4">
    <source>
        <dbReference type="ARBA" id="ARBA00022777"/>
    </source>
</evidence>
<evidence type="ECO:0000256" key="1">
    <source>
        <dbReference type="ARBA" id="ARBA00022527"/>
    </source>
</evidence>
<dbReference type="PANTHER" id="PTHR24353">
    <property type="entry name" value="CYCLIC NUCLEOTIDE-DEPENDENT PROTEIN KINASE"/>
    <property type="match status" value="1"/>
</dbReference>
<evidence type="ECO:0000256" key="2">
    <source>
        <dbReference type="ARBA" id="ARBA00022679"/>
    </source>
</evidence>
<accession>A0ABP1RFX6</accession>
<keyword evidence="8" id="KW-1185">Reference proteome</keyword>
<protein>
    <recommendedName>
        <fullName evidence="6">AGC-kinase C-terminal domain-containing protein</fullName>
    </recommendedName>
</protein>
<keyword evidence="2" id="KW-0808">Transferase</keyword>
<evidence type="ECO:0000259" key="6">
    <source>
        <dbReference type="PROSITE" id="PS51285"/>
    </source>
</evidence>
<evidence type="ECO:0000256" key="5">
    <source>
        <dbReference type="ARBA" id="ARBA00022840"/>
    </source>
</evidence>
<evidence type="ECO:0000313" key="7">
    <source>
        <dbReference type="EMBL" id="CAL8127170.1"/>
    </source>
</evidence>
<dbReference type="PROSITE" id="PS51285">
    <property type="entry name" value="AGC_KINASE_CTER"/>
    <property type="match status" value="1"/>
</dbReference>
<feature type="domain" description="AGC-kinase C-terminal" evidence="6">
    <location>
        <begin position="73"/>
        <end position="127"/>
    </location>
</feature>
<dbReference type="Gene3D" id="3.30.200.20">
    <property type="entry name" value="Phosphorylase Kinase, domain 1"/>
    <property type="match status" value="1"/>
</dbReference>
<evidence type="ECO:0000256" key="3">
    <source>
        <dbReference type="ARBA" id="ARBA00022741"/>
    </source>
</evidence>
<keyword evidence="5" id="KW-0067">ATP-binding</keyword>
<comment type="caution">
    <text evidence="7">The sequence shown here is derived from an EMBL/GenBank/DDBJ whole genome shotgun (WGS) entry which is preliminary data.</text>
</comment>
<dbReference type="SMART" id="SM00133">
    <property type="entry name" value="S_TK_X"/>
    <property type="match status" value="1"/>
</dbReference>
<keyword evidence="4" id="KW-0418">Kinase</keyword>
<organism evidence="7 8">
    <name type="scientific">Orchesella dallaii</name>
    <dbReference type="NCBI Taxonomy" id="48710"/>
    <lineage>
        <taxon>Eukaryota</taxon>
        <taxon>Metazoa</taxon>
        <taxon>Ecdysozoa</taxon>
        <taxon>Arthropoda</taxon>
        <taxon>Hexapoda</taxon>
        <taxon>Collembola</taxon>
        <taxon>Entomobryomorpha</taxon>
        <taxon>Entomobryoidea</taxon>
        <taxon>Orchesellidae</taxon>
        <taxon>Orchesellinae</taxon>
        <taxon>Orchesella</taxon>
    </lineage>
</organism>
<dbReference type="Gene3D" id="1.10.510.10">
    <property type="entry name" value="Transferase(Phosphotransferase) domain 1"/>
    <property type="match status" value="1"/>
</dbReference>
<dbReference type="EMBL" id="CAXLJM020000072">
    <property type="protein sequence ID" value="CAL8127170.1"/>
    <property type="molecule type" value="Genomic_DNA"/>
</dbReference>
<keyword evidence="3" id="KW-0547">Nucleotide-binding</keyword>
<dbReference type="InterPro" id="IPR000961">
    <property type="entry name" value="AGC-kinase_C"/>
</dbReference>
<dbReference type="Proteomes" id="UP001642540">
    <property type="component" value="Unassembled WGS sequence"/>
</dbReference>
<reference evidence="7 8" key="1">
    <citation type="submission" date="2024-08" db="EMBL/GenBank/DDBJ databases">
        <authorList>
            <person name="Cucini C."/>
            <person name="Frati F."/>
        </authorList>
    </citation>
    <scope>NUCLEOTIDE SEQUENCE [LARGE SCALE GENOMIC DNA]</scope>
</reference>
<sequence length="127" mass="15268">VLIYEMNCGYAPFYDDNNFSTYEKILAAKIEWPKYIDPVAKDMIKKLLVPDRFKRLGNMKNGAEDVKRHRWFRDFDWDDVSRRRLQPPIIPKVSFDGDTRNFDEYPEEESWRTNSINDSDMKLFADF</sequence>
<name>A0ABP1RFX6_9HEXA</name>